<organism evidence="1 2">
    <name type="scientific">Paraburkholderia steynii</name>
    <dbReference type="NCBI Taxonomy" id="1245441"/>
    <lineage>
        <taxon>Bacteria</taxon>
        <taxon>Pseudomonadati</taxon>
        <taxon>Pseudomonadota</taxon>
        <taxon>Betaproteobacteria</taxon>
        <taxon>Burkholderiales</taxon>
        <taxon>Burkholderiaceae</taxon>
        <taxon>Paraburkholderia</taxon>
    </lineage>
</organism>
<evidence type="ECO:0000313" key="1">
    <source>
        <dbReference type="EMBL" id="TCG06058.1"/>
    </source>
</evidence>
<accession>A0A4V2NGS0</accession>
<dbReference type="EMBL" id="MWML01000128">
    <property type="protein sequence ID" value="TCG06058.1"/>
    <property type="molecule type" value="Genomic_DNA"/>
</dbReference>
<comment type="caution">
    <text evidence="1">The sequence shown here is derived from an EMBL/GenBank/DDBJ whole genome shotgun (WGS) entry which is preliminary data.</text>
</comment>
<sequence length="89" mass="9844">MRDAPAQRSRAARSHADEWLFRAVEKSTDACFDLRECCNEDATVQVDAYAPTATCSARYIGVTCFRKSAGRKRGPAWHGGSAAYFPRQA</sequence>
<keyword evidence="2" id="KW-1185">Reference proteome</keyword>
<proteinExistence type="predicted"/>
<dbReference type="Proteomes" id="UP000294200">
    <property type="component" value="Unassembled WGS sequence"/>
</dbReference>
<reference evidence="1 2" key="1">
    <citation type="submission" date="2017-02" db="EMBL/GenBank/DDBJ databases">
        <title>Paraburkholderia sophoroidis sp. nov. and Paraburkholderia steynii sp. nov. rhizobial symbionts of the fynbos legume Hypocalyptus sophoroides.</title>
        <authorList>
            <person name="Steenkamp E.T."/>
            <person name="Beukes C.W."/>
            <person name="Van Zyl E."/>
            <person name="Avontuur J."/>
            <person name="Chan W.Y."/>
            <person name="Hassen A."/>
            <person name="Palmer M."/>
            <person name="Mthombeni L."/>
            <person name="Phalane F."/>
            <person name="Sereme K."/>
            <person name="Venter S.N."/>
        </authorList>
    </citation>
    <scope>NUCLEOTIDE SEQUENCE [LARGE SCALE GENOMIC DNA]</scope>
    <source>
        <strain evidence="1 2">HC1.1ba</strain>
    </source>
</reference>
<protein>
    <submittedName>
        <fullName evidence="1">Uncharacterized protein</fullName>
    </submittedName>
</protein>
<gene>
    <name evidence="1" type="ORF">BZM27_29135</name>
</gene>
<evidence type="ECO:0000313" key="2">
    <source>
        <dbReference type="Proteomes" id="UP000294200"/>
    </source>
</evidence>
<dbReference type="AlphaFoldDB" id="A0A4V2NGS0"/>
<name>A0A4V2NGS0_9BURK</name>